<evidence type="ECO:0000313" key="8">
    <source>
        <dbReference type="EMBL" id="MBA2896804.1"/>
    </source>
</evidence>
<protein>
    <submittedName>
        <fullName evidence="8">MFS family permease</fullName>
    </submittedName>
</protein>
<keyword evidence="9" id="KW-1185">Reference proteome</keyword>
<dbReference type="SUPFAM" id="SSF103473">
    <property type="entry name" value="MFS general substrate transporter"/>
    <property type="match status" value="1"/>
</dbReference>
<feature type="transmembrane region" description="Helical" evidence="6">
    <location>
        <begin position="17"/>
        <end position="38"/>
    </location>
</feature>
<dbReference type="AlphaFoldDB" id="A0A7W0CTC1"/>
<organism evidence="8 9">
    <name type="scientific">Nonomuraea soli</name>
    <dbReference type="NCBI Taxonomy" id="1032476"/>
    <lineage>
        <taxon>Bacteria</taxon>
        <taxon>Bacillati</taxon>
        <taxon>Actinomycetota</taxon>
        <taxon>Actinomycetes</taxon>
        <taxon>Streptosporangiales</taxon>
        <taxon>Streptosporangiaceae</taxon>
        <taxon>Nonomuraea</taxon>
    </lineage>
</organism>
<dbReference type="InterPro" id="IPR036259">
    <property type="entry name" value="MFS_trans_sf"/>
</dbReference>
<evidence type="ECO:0000256" key="1">
    <source>
        <dbReference type="ARBA" id="ARBA00004651"/>
    </source>
</evidence>
<dbReference type="Proteomes" id="UP000530928">
    <property type="component" value="Unassembled WGS sequence"/>
</dbReference>
<keyword evidence="2 6" id="KW-0812">Transmembrane</keyword>
<dbReference type="RefSeq" id="WP_181615503.1">
    <property type="nucleotide sequence ID" value="NZ_BAABAM010000008.1"/>
</dbReference>
<feature type="region of interest" description="Disordered" evidence="5">
    <location>
        <begin position="253"/>
        <end position="273"/>
    </location>
</feature>
<name>A0A7W0CTC1_9ACTN</name>
<dbReference type="PANTHER" id="PTHR23542:SF1">
    <property type="entry name" value="MAJOR FACILITATOR SUPERFAMILY (MFS) PROFILE DOMAIN-CONTAINING PROTEIN"/>
    <property type="match status" value="1"/>
</dbReference>
<comment type="subcellular location">
    <subcellularLocation>
        <location evidence="1">Cell membrane</location>
        <topology evidence="1">Multi-pass membrane protein</topology>
    </subcellularLocation>
</comment>
<feature type="transmembrane region" description="Helical" evidence="6">
    <location>
        <begin position="294"/>
        <end position="316"/>
    </location>
</feature>
<dbReference type="GO" id="GO:0005886">
    <property type="term" value="C:plasma membrane"/>
    <property type="evidence" value="ECO:0007669"/>
    <property type="project" value="UniProtKB-SubCell"/>
</dbReference>
<feature type="transmembrane region" description="Helical" evidence="6">
    <location>
        <begin position="359"/>
        <end position="377"/>
    </location>
</feature>
<comment type="caution">
    <text evidence="8">The sequence shown here is derived from an EMBL/GenBank/DDBJ whole genome shotgun (WGS) entry which is preliminary data.</text>
</comment>
<accession>A0A7W0CTC1</accession>
<gene>
    <name evidence="8" type="ORF">HNR30_008195</name>
</gene>
<dbReference type="Gene3D" id="1.20.1250.20">
    <property type="entry name" value="MFS general substrate transporter like domains"/>
    <property type="match status" value="2"/>
</dbReference>
<evidence type="ECO:0000313" key="9">
    <source>
        <dbReference type="Proteomes" id="UP000530928"/>
    </source>
</evidence>
<feature type="transmembrane region" description="Helical" evidence="6">
    <location>
        <begin position="446"/>
        <end position="465"/>
    </location>
</feature>
<feature type="transmembrane region" description="Helical" evidence="6">
    <location>
        <begin position="78"/>
        <end position="96"/>
    </location>
</feature>
<dbReference type="PANTHER" id="PTHR23542">
    <property type="match status" value="1"/>
</dbReference>
<dbReference type="EMBL" id="JACDUR010000009">
    <property type="protein sequence ID" value="MBA2896804.1"/>
    <property type="molecule type" value="Genomic_DNA"/>
</dbReference>
<feature type="transmembrane region" description="Helical" evidence="6">
    <location>
        <begin position="102"/>
        <end position="130"/>
    </location>
</feature>
<feature type="transmembrane region" description="Helical" evidence="6">
    <location>
        <begin position="328"/>
        <end position="347"/>
    </location>
</feature>
<dbReference type="InterPro" id="IPR020846">
    <property type="entry name" value="MFS_dom"/>
</dbReference>
<keyword evidence="3 6" id="KW-1133">Transmembrane helix</keyword>
<evidence type="ECO:0000256" key="4">
    <source>
        <dbReference type="ARBA" id="ARBA00023136"/>
    </source>
</evidence>
<keyword evidence="4 6" id="KW-0472">Membrane</keyword>
<sequence>MSSTGYRAVLRTPGVPYAFLFSALGRLSYATIGLGLLFTTQRATGSFAAAGLALGAFGGVTVTAPFKSRLVDRLGRRRTLPVLAVVYALALLTAGLSDSRTAGLYIGAAAVAGLTAPPLGATMRAIWAALFPDPVIRQRVYGLDSATEEVLHTVGPLLVGALLLWADAGAALVLSATLAVVGTVGLVSSRACRFAERRPRLQGASALASDGSAAAVQASGLALDDSAAAVQASGLALDDSAAAVQASALDAQAPLRPAAPTPPGTSRPSAGGARKAVGAGAWWRRLAGPLHRPGFSVLVLLCFGLGLGAGPLDVAIAARADQAGQPAAAGYLLAAMALGSAAGGLLWGHRTRTARTSRAMAALLGGIAIATALAGLVTSLPLLAPVLLLLGAGSSPLFVVAWLATDTLVPDEERTEASTWLDTASNLGLTAGAAVAGVLAERSEPGLALVAGAGVLAVTAFIARLSGRAVDRN</sequence>
<dbReference type="Pfam" id="PF07690">
    <property type="entry name" value="MFS_1"/>
    <property type="match status" value="2"/>
</dbReference>
<feature type="domain" description="Major facilitator superfamily (MFS) profile" evidence="7">
    <location>
        <begin position="294"/>
        <end position="473"/>
    </location>
</feature>
<feature type="transmembrane region" description="Helical" evidence="6">
    <location>
        <begin position="172"/>
        <end position="192"/>
    </location>
</feature>
<dbReference type="GO" id="GO:0022857">
    <property type="term" value="F:transmembrane transporter activity"/>
    <property type="evidence" value="ECO:0007669"/>
    <property type="project" value="InterPro"/>
</dbReference>
<evidence type="ECO:0000256" key="6">
    <source>
        <dbReference type="SAM" id="Phobius"/>
    </source>
</evidence>
<evidence type="ECO:0000259" key="7">
    <source>
        <dbReference type="PROSITE" id="PS50850"/>
    </source>
</evidence>
<dbReference type="PROSITE" id="PS50850">
    <property type="entry name" value="MFS"/>
    <property type="match status" value="1"/>
</dbReference>
<proteinExistence type="predicted"/>
<reference evidence="8 9" key="1">
    <citation type="submission" date="2020-07" db="EMBL/GenBank/DDBJ databases">
        <title>Genomic Encyclopedia of Type Strains, Phase IV (KMG-IV): sequencing the most valuable type-strain genomes for metagenomic binning, comparative biology and taxonomic classification.</title>
        <authorList>
            <person name="Goeker M."/>
        </authorList>
    </citation>
    <scope>NUCLEOTIDE SEQUENCE [LARGE SCALE GENOMIC DNA]</scope>
    <source>
        <strain evidence="8 9">DSM 45533</strain>
    </source>
</reference>
<evidence type="ECO:0000256" key="3">
    <source>
        <dbReference type="ARBA" id="ARBA00022989"/>
    </source>
</evidence>
<evidence type="ECO:0000256" key="2">
    <source>
        <dbReference type="ARBA" id="ARBA00022692"/>
    </source>
</evidence>
<evidence type="ECO:0000256" key="5">
    <source>
        <dbReference type="SAM" id="MobiDB-lite"/>
    </source>
</evidence>
<feature type="transmembrane region" description="Helical" evidence="6">
    <location>
        <begin position="44"/>
        <end position="66"/>
    </location>
</feature>
<dbReference type="InterPro" id="IPR011701">
    <property type="entry name" value="MFS"/>
</dbReference>